<organism evidence="1">
    <name type="scientific">marine sediment metagenome</name>
    <dbReference type="NCBI Taxonomy" id="412755"/>
    <lineage>
        <taxon>unclassified sequences</taxon>
        <taxon>metagenomes</taxon>
        <taxon>ecological metagenomes</taxon>
    </lineage>
</organism>
<feature type="non-terminal residue" evidence="1">
    <location>
        <position position="34"/>
    </location>
</feature>
<protein>
    <submittedName>
        <fullName evidence="1">Uncharacterized protein</fullName>
    </submittedName>
</protein>
<proteinExistence type="predicted"/>
<evidence type="ECO:0000313" key="1">
    <source>
        <dbReference type="EMBL" id="GAH89924.1"/>
    </source>
</evidence>
<dbReference type="AlphaFoldDB" id="X1KIG1"/>
<accession>X1KIG1</accession>
<reference evidence="1" key="1">
    <citation type="journal article" date="2014" name="Front. Microbiol.">
        <title>High frequency of phylogenetically diverse reductive dehalogenase-homologous genes in deep subseafloor sedimentary metagenomes.</title>
        <authorList>
            <person name="Kawai M."/>
            <person name="Futagami T."/>
            <person name="Toyoda A."/>
            <person name="Takaki Y."/>
            <person name="Nishi S."/>
            <person name="Hori S."/>
            <person name="Arai W."/>
            <person name="Tsubouchi T."/>
            <person name="Morono Y."/>
            <person name="Uchiyama I."/>
            <person name="Ito T."/>
            <person name="Fujiyama A."/>
            <person name="Inagaki F."/>
            <person name="Takami H."/>
        </authorList>
    </citation>
    <scope>NUCLEOTIDE SEQUENCE</scope>
    <source>
        <strain evidence="1">Expedition CK06-06</strain>
    </source>
</reference>
<name>X1KIG1_9ZZZZ</name>
<gene>
    <name evidence="1" type="ORF">S06H3_05617</name>
</gene>
<dbReference type="EMBL" id="BARV01002098">
    <property type="protein sequence ID" value="GAH89924.1"/>
    <property type="molecule type" value="Genomic_DNA"/>
</dbReference>
<sequence>MGVKKISNNQLTSNFGFFYQYQDLLPSIKDIVTL</sequence>
<comment type="caution">
    <text evidence="1">The sequence shown here is derived from an EMBL/GenBank/DDBJ whole genome shotgun (WGS) entry which is preliminary data.</text>
</comment>